<keyword evidence="2" id="KW-0808">Transferase</keyword>
<evidence type="ECO:0000313" key="2">
    <source>
        <dbReference type="EMBL" id="MBU2692976.1"/>
    </source>
</evidence>
<accession>A0A948RYY5</accession>
<dbReference type="EC" id="2.4.-.-" evidence="2"/>
<dbReference type="Proteomes" id="UP000777784">
    <property type="component" value="Unassembled WGS sequence"/>
</dbReference>
<gene>
    <name evidence="2" type="ORF">KJ970_18820</name>
</gene>
<dbReference type="AlphaFoldDB" id="A0A948RYY5"/>
<organism evidence="2 3">
    <name type="scientific">Eiseniibacteriota bacterium</name>
    <dbReference type="NCBI Taxonomy" id="2212470"/>
    <lineage>
        <taxon>Bacteria</taxon>
        <taxon>Candidatus Eiseniibacteriota</taxon>
    </lineage>
</organism>
<keyword evidence="2" id="KW-0328">Glycosyltransferase</keyword>
<dbReference type="EMBL" id="JAHJDP010000107">
    <property type="protein sequence ID" value="MBU2692976.1"/>
    <property type="molecule type" value="Genomic_DNA"/>
</dbReference>
<name>A0A948RYY5_UNCEI</name>
<dbReference type="Gene3D" id="3.40.50.2000">
    <property type="entry name" value="Glycogen Phosphorylase B"/>
    <property type="match status" value="2"/>
</dbReference>
<evidence type="ECO:0000313" key="3">
    <source>
        <dbReference type="Proteomes" id="UP000777784"/>
    </source>
</evidence>
<reference evidence="2" key="1">
    <citation type="submission" date="2021-05" db="EMBL/GenBank/DDBJ databases">
        <title>Energy efficiency and biological interactions define the core microbiome of deep oligotrophic groundwater.</title>
        <authorList>
            <person name="Mehrshad M."/>
            <person name="Lopez-Fernandez M."/>
            <person name="Bell E."/>
            <person name="Bernier-Latmani R."/>
            <person name="Bertilsson S."/>
            <person name="Dopson M."/>
        </authorList>
    </citation>
    <scope>NUCLEOTIDE SEQUENCE</scope>
    <source>
        <strain evidence="2">Modern_marine.mb.64</strain>
    </source>
</reference>
<dbReference type="Pfam" id="PF13439">
    <property type="entry name" value="Glyco_transf_4"/>
    <property type="match status" value="1"/>
</dbReference>
<evidence type="ECO:0000259" key="1">
    <source>
        <dbReference type="Pfam" id="PF13439"/>
    </source>
</evidence>
<comment type="caution">
    <text evidence="2">The sequence shown here is derived from an EMBL/GenBank/DDBJ whole genome shotgun (WGS) entry which is preliminary data.</text>
</comment>
<sequence>MKLLVLAYFFPPLGGAGVQRTLKFVRYLPDFGVRPTVVTAHETGYWIRDATLTKEIPKSVTVHRVKNPIPMGGGGKGKRRSTSWIRGLRWVAGLGLVPDAYLPWSLLAGRCATQILRREPDHILWTTSSPDSTHLAGLRLCRKFDIPWVADFRDPWTQRLSFAPPTAIHKKIHHSMEKAVIERADKIIVTSYMTREDFVGRYPSIDPGKFVVLTNGFDEGDFRDFKTELPPECFRILHLGQLNPERPLQPLLEPLSQLLRRRPEAKKDIELVCVGPHYATHEAEALRAGVEGHVRFLPPCRHREGVAWLGTAHLLLLLEQEGERGRLILPGKFWEYLRSGRPLLTLADPEGDAVRLTRDLGAGWAFSPRSGVEILDCLESRWQTFREGKTEHGAQREDLAPFERKALTHQLFDILKEL</sequence>
<dbReference type="SUPFAM" id="SSF53756">
    <property type="entry name" value="UDP-Glycosyltransferase/glycogen phosphorylase"/>
    <property type="match status" value="1"/>
</dbReference>
<dbReference type="PANTHER" id="PTHR12526:SF638">
    <property type="entry name" value="SPORE COAT PROTEIN SA"/>
    <property type="match status" value="1"/>
</dbReference>
<dbReference type="PANTHER" id="PTHR12526">
    <property type="entry name" value="GLYCOSYLTRANSFERASE"/>
    <property type="match status" value="1"/>
</dbReference>
<proteinExistence type="predicted"/>
<dbReference type="InterPro" id="IPR028098">
    <property type="entry name" value="Glyco_trans_4-like_N"/>
</dbReference>
<protein>
    <submittedName>
        <fullName evidence="2">Glycosyltransferase</fullName>
        <ecNumber evidence="2">2.4.-.-</ecNumber>
    </submittedName>
</protein>
<feature type="domain" description="Glycosyltransferase subfamily 4-like N-terminal" evidence="1">
    <location>
        <begin position="50"/>
        <end position="218"/>
    </location>
</feature>
<dbReference type="GO" id="GO:0016757">
    <property type="term" value="F:glycosyltransferase activity"/>
    <property type="evidence" value="ECO:0007669"/>
    <property type="project" value="UniProtKB-KW"/>
</dbReference>